<dbReference type="Proteomes" id="UP000232196">
    <property type="component" value="Unassembled WGS sequence"/>
</dbReference>
<name>A0A2M9X8L9_9LEPT</name>
<dbReference type="AlphaFoldDB" id="A0A2M9X8L9"/>
<proteinExistence type="predicted"/>
<comment type="caution">
    <text evidence="1">The sequence shown here is derived from an EMBL/GenBank/DDBJ whole genome shotgun (WGS) entry which is preliminary data.</text>
</comment>
<evidence type="ECO:0000313" key="1">
    <source>
        <dbReference type="EMBL" id="PJZ24037.1"/>
    </source>
</evidence>
<dbReference type="EMBL" id="NPDN01000011">
    <property type="protein sequence ID" value="PJZ24037.1"/>
    <property type="molecule type" value="Genomic_DNA"/>
</dbReference>
<protein>
    <submittedName>
        <fullName evidence="1">Uncharacterized protein</fullName>
    </submittedName>
</protein>
<reference evidence="1 2" key="1">
    <citation type="submission" date="2017-07" db="EMBL/GenBank/DDBJ databases">
        <title>Leptospira spp. isolated from tropical soils.</title>
        <authorList>
            <person name="Thibeaux R."/>
            <person name="Iraola G."/>
            <person name="Ferres I."/>
            <person name="Bierque E."/>
            <person name="Girault D."/>
            <person name="Soupe-Gilbert M.-E."/>
            <person name="Picardeau M."/>
            <person name="Goarant C."/>
        </authorList>
    </citation>
    <scope>NUCLEOTIDE SEQUENCE [LARGE SCALE GENOMIC DNA]</scope>
    <source>
        <strain evidence="1 2">MCA1-C-A1</strain>
    </source>
</reference>
<accession>A0A2M9X8L9</accession>
<gene>
    <name evidence="1" type="ORF">CH357_18085</name>
</gene>
<organism evidence="1 2">
    <name type="scientific">Leptospira hartskeerlii</name>
    <dbReference type="NCBI Taxonomy" id="2023177"/>
    <lineage>
        <taxon>Bacteria</taxon>
        <taxon>Pseudomonadati</taxon>
        <taxon>Spirochaetota</taxon>
        <taxon>Spirochaetia</taxon>
        <taxon>Leptospirales</taxon>
        <taxon>Leptospiraceae</taxon>
        <taxon>Leptospira</taxon>
    </lineage>
</organism>
<sequence>MERVKDSRFLFDLKRKFRYILEEVEKNTYDQDSEVRELETVWEEMFDVASRNDTPYFKARLSNLKRQLDGFVRNKAYEKQEFDRIYRQLEKIRKDDTVEFLDESMRSTLGRISENTNRVTANVSGSGLEPGSLGGIPLLLTFRCGTVHFIVKSGPKKIFKNVHRNKDKVLYEGKKYPIFPSRSIYFSWEGEGRAWETEPGTLLMIRYPEGNRFFRCDALGDTFRIPEDTFKRRLQPTDKQSSEIRYYFRKAGIRYYYIPQKGE</sequence>
<evidence type="ECO:0000313" key="2">
    <source>
        <dbReference type="Proteomes" id="UP000232196"/>
    </source>
</evidence>
<dbReference type="RefSeq" id="WP_100708171.1">
    <property type="nucleotide sequence ID" value="NZ_NPDL01000012.1"/>
</dbReference>
<dbReference type="OrthoDB" id="336827at2"/>
<keyword evidence="2" id="KW-1185">Reference proteome</keyword>